<keyword evidence="2" id="KW-1185">Reference proteome</keyword>
<comment type="caution">
    <text evidence="1">The sequence shown here is derived from an EMBL/GenBank/DDBJ whole genome shotgun (WGS) entry which is preliminary data.</text>
</comment>
<sequence>MATRGRVQFESFVEKGACRTEFSSKYEILSKWRWRWKRPFEFPKQPVCRLAVPWYKHKATRRDFDRVFSLLFRGKKKKYKVKRIKWRRRMRLGGMCLWVSKDSKRK</sequence>
<evidence type="ECO:0000313" key="1">
    <source>
        <dbReference type="EMBL" id="KAH0540425.1"/>
    </source>
</evidence>
<protein>
    <submittedName>
        <fullName evidence="1">Uncharacterized protein</fullName>
    </submittedName>
</protein>
<reference evidence="1 2" key="1">
    <citation type="journal article" date="2021" name="J. Hered.">
        <title>A chromosome-level genome assembly of the parasitoid wasp, Cotesia glomerata (Hymenoptera: Braconidae).</title>
        <authorList>
            <person name="Pinto B.J."/>
            <person name="Weis J.J."/>
            <person name="Gamble T."/>
            <person name="Ode P.J."/>
            <person name="Paul R."/>
            <person name="Zaspel J.M."/>
        </authorList>
    </citation>
    <scope>NUCLEOTIDE SEQUENCE [LARGE SCALE GENOMIC DNA]</scope>
    <source>
        <strain evidence="1">CgM1</strain>
    </source>
</reference>
<dbReference type="Proteomes" id="UP000826195">
    <property type="component" value="Unassembled WGS sequence"/>
</dbReference>
<accession>A0AAV7I315</accession>
<dbReference type="EMBL" id="JAHXZJ010002609">
    <property type="protein sequence ID" value="KAH0540425.1"/>
    <property type="molecule type" value="Genomic_DNA"/>
</dbReference>
<evidence type="ECO:0000313" key="2">
    <source>
        <dbReference type="Proteomes" id="UP000826195"/>
    </source>
</evidence>
<organism evidence="1 2">
    <name type="scientific">Cotesia glomerata</name>
    <name type="common">Lepidopteran parasitic wasp</name>
    <name type="synonym">Apanteles glomeratus</name>
    <dbReference type="NCBI Taxonomy" id="32391"/>
    <lineage>
        <taxon>Eukaryota</taxon>
        <taxon>Metazoa</taxon>
        <taxon>Ecdysozoa</taxon>
        <taxon>Arthropoda</taxon>
        <taxon>Hexapoda</taxon>
        <taxon>Insecta</taxon>
        <taxon>Pterygota</taxon>
        <taxon>Neoptera</taxon>
        <taxon>Endopterygota</taxon>
        <taxon>Hymenoptera</taxon>
        <taxon>Apocrita</taxon>
        <taxon>Ichneumonoidea</taxon>
        <taxon>Braconidae</taxon>
        <taxon>Microgastrinae</taxon>
        <taxon>Cotesia</taxon>
    </lineage>
</organism>
<name>A0AAV7I315_COTGL</name>
<gene>
    <name evidence="1" type="ORF">KQX54_017307</name>
</gene>
<proteinExistence type="predicted"/>
<dbReference type="AlphaFoldDB" id="A0AAV7I315"/>